<evidence type="ECO:0000259" key="3">
    <source>
        <dbReference type="Pfam" id="PF12697"/>
    </source>
</evidence>
<dbReference type="Gene3D" id="3.40.50.1820">
    <property type="entry name" value="alpha/beta hydrolase"/>
    <property type="match status" value="1"/>
</dbReference>
<dbReference type="GO" id="GO:0016787">
    <property type="term" value="F:hydrolase activity"/>
    <property type="evidence" value="ECO:0007669"/>
    <property type="project" value="UniProtKB-KW"/>
</dbReference>
<evidence type="ECO:0000313" key="5">
    <source>
        <dbReference type="Proteomes" id="UP000019377"/>
    </source>
</evidence>
<dbReference type="InterPro" id="IPR000639">
    <property type="entry name" value="Epox_hydrolase-like"/>
</dbReference>
<accession>V5ENZ2</accession>
<evidence type="ECO:0000256" key="1">
    <source>
        <dbReference type="ARBA" id="ARBA00022801"/>
    </source>
</evidence>
<reference evidence="5" key="1">
    <citation type="journal article" date="2013" name="Genome Announc.">
        <title>Draft genome sequence of Pseudozyma brasiliensis sp. nov. strain GHG001, a high producer of endo-1,4-xylanase isolated from an insect pest of sugarcane.</title>
        <authorList>
            <person name="Oliveira J.V.D.C."/>
            <person name="dos Santos R.A.C."/>
            <person name="Borges T.A."/>
            <person name="Riano-Pachon D.M."/>
            <person name="Goldman G.H."/>
        </authorList>
    </citation>
    <scope>NUCLEOTIDE SEQUENCE [LARGE SCALE GENOMIC DNA]</scope>
    <source>
        <strain evidence="5">GHG001</strain>
    </source>
</reference>
<dbReference type="PANTHER" id="PTHR43329">
    <property type="entry name" value="EPOXIDE HYDROLASE"/>
    <property type="match status" value="1"/>
</dbReference>
<dbReference type="OrthoDB" id="408373at2759"/>
<dbReference type="STRING" id="1365824.V5ENZ2"/>
<evidence type="ECO:0000313" key="4">
    <source>
        <dbReference type="EMBL" id="EST04643.1"/>
    </source>
</evidence>
<dbReference type="Pfam" id="PF12697">
    <property type="entry name" value="Abhydrolase_6"/>
    <property type="match status" value="1"/>
</dbReference>
<dbReference type="HOGENOM" id="CLU_020336_7_0_1"/>
<proteinExistence type="inferred from homology"/>
<keyword evidence="5" id="KW-1185">Reference proteome</keyword>
<sequence>MLDVKASRFYTTPLTTPPSKLDATPTQRRYHYLDYRPPAGVPEIATVLLLHGFPDTSSGWRSVIAPLKLAGYRLIIPDLLGYGLTSAPPTSTASAPAGTQPRLAEYGGRAISIDLDGLLDHAQAAKGSEYGAEKLTSDGKKGRVIVLCHDWGSWLGWRFAQWYPDRVMGVCGLCVPFQAPTSKVIPIDSVIKNVPSFGYQKFFSEERSTKIIEQHLDRFLAIIYMIPGLFSADSANEEEIRDWHLLGKLERLLTMPEFGDIPLKYLGRSILDKEQLEEYITMFRSRGMEGPLSWYRTREINWQEDRELASKTLPASLPALLISPKDDVAVPPALGRTMKKHVPQVEIIEVAGSGHWVQNETPGIVISEFKQWVERSVLPNEKKGGVIGWIKSKL</sequence>
<dbReference type="GeneID" id="27422426"/>
<dbReference type="AlphaFoldDB" id="V5ENZ2"/>
<comment type="similarity">
    <text evidence="2">Belongs to the AB hydrolase superfamily. Epoxide hydrolase family.</text>
</comment>
<evidence type="ECO:0000256" key="2">
    <source>
        <dbReference type="ARBA" id="ARBA00038334"/>
    </source>
</evidence>
<dbReference type="RefSeq" id="XP_016289632.1">
    <property type="nucleotide sequence ID" value="XM_016439709.1"/>
</dbReference>
<dbReference type="SUPFAM" id="SSF53474">
    <property type="entry name" value="alpha/beta-Hydrolases"/>
    <property type="match status" value="1"/>
</dbReference>
<feature type="domain" description="AB hydrolase-1" evidence="3">
    <location>
        <begin position="47"/>
        <end position="364"/>
    </location>
</feature>
<dbReference type="InterPro" id="IPR000073">
    <property type="entry name" value="AB_hydrolase_1"/>
</dbReference>
<organism evidence="4 5">
    <name type="scientific">Kalmanozyma brasiliensis (strain GHG001)</name>
    <name type="common">Yeast</name>
    <name type="synonym">Pseudozyma brasiliensis</name>
    <dbReference type="NCBI Taxonomy" id="1365824"/>
    <lineage>
        <taxon>Eukaryota</taxon>
        <taxon>Fungi</taxon>
        <taxon>Dikarya</taxon>
        <taxon>Basidiomycota</taxon>
        <taxon>Ustilaginomycotina</taxon>
        <taxon>Ustilaginomycetes</taxon>
        <taxon>Ustilaginales</taxon>
        <taxon>Ustilaginaceae</taxon>
        <taxon>Kalmanozyma</taxon>
    </lineage>
</organism>
<dbReference type="PRINTS" id="PR00412">
    <property type="entry name" value="EPOXHYDRLASE"/>
</dbReference>
<dbReference type="eggNOG" id="KOG4178">
    <property type="taxonomic scope" value="Eukaryota"/>
</dbReference>
<keyword evidence="1 4" id="KW-0378">Hydrolase</keyword>
<dbReference type="OMA" id="KFHYVEA"/>
<name>V5ENZ2_KALBG</name>
<dbReference type="InterPro" id="IPR029058">
    <property type="entry name" value="AB_hydrolase_fold"/>
</dbReference>
<dbReference type="Proteomes" id="UP000019377">
    <property type="component" value="Unassembled WGS sequence"/>
</dbReference>
<protein>
    <submittedName>
        <fullName evidence="4">Epoxide hydrolase</fullName>
    </submittedName>
</protein>
<gene>
    <name evidence="4" type="ORF">PSEUBRA_SCAF9g01405</name>
</gene>
<dbReference type="EMBL" id="KI545895">
    <property type="protein sequence ID" value="EST04643.1"/>
    <property type="molecule type" value="Genomic_DNA"/>
</dbReference>